<dbReference type="EMBL" id="JAAALK010000290">
    <property type="protein sequence ID" value="KAG8046857.1"/>
    <property type="molecule type" value="Genomic_DNA"/>
</dbReference>
<evidence type="ECO:0000256" key="1">
    <source>
        <dbReference type="SAM" id="SignalP"/>
    </source>
</evidence>
<evidence type="ECO:0000313" key="2">
    <source>
        <dbReference type="EMBL" id="KAG8046857.1"/>
    </source>
</evidence>
<proteinExistence type="predicted"/>
<keyword evidence="1" id="KW-0732">Signal</keyword>
<sequence length="83" mass="8992">MVTGRKAAAAACFITLLVLALGKPTLADGENCWDVTTNSIICLGFTCKFDCWSASKFVGAHVKVHRCLPSTFPTKCYCKLCRS</sequence>
<comment type="caution">
    <text evidence="2">The sequence shown here is derived from an EMBL/GenBank/DDBJ whole genome shotgun (WGS) entry which is preliminary data.</text>
</comment>
<dbReference type="Proteomes" id="UP000729402">
    <property type="component" value="Unassembled WGS sequence"/>
</dbReference>
<dbReference type="AlphaFoldDB" id="A0A8J5RC75"/>
<dbReference type="OrthoDB" id="10523266at2759"/>
<protein>
    <submittedName>
        <fullName evidence="2">Uncharacterized protein</fullName>
    </submittedName>
</protein>
<name>A0A8J5RC75_ZIZPA</name>
<gene>
    <name evidence="2" type="ORF">GUJ93_ZPchr0008g11953</name>
</gene>
<reference evidence="2" key="2">
    <citation type="submission" date="2021-02" db="EMBL/GenBank/DDBJ databases">
        <authorList>
            <person name="Kimball J.A."/>
            <person name="Haas M.W."/>
            <person name="Macchietto M."/>
            <person name="Kono T."/>
            <person name="Duquette J."/>
            <person name="Shao M."/>
        </authorList>
    </citation>
    <scope>NUCLEOTIDE SEQUENCE</scope>
    <source>
        <tissue evidence="2">Fresh leaf tissue</tissue>
    </source>
</reference>
<keyword evidence="3" id="KW-1185">Reference proteome</keyword>
<accession>A0A8J5RC75</accession>
<feature type="chain" id="PRO_5035252633" evidence="1">
    <location>
        <begin position="28"/>
        <end position="83"/>
    </location>
</feature>
<organism evidence="2 3">
    <name type="scientific">Zizania palustris</name>
    <name type="common">Northern wild rice</name>
    <dbReference type="NCBI Taxonomy" id="103762"/>
    <lineage>
        <taxon>Eukaryota</taxon>
        <taxon>Viridiplantae</taxon>
        <taxon>Streptophyta</taxon>
        <taxon>Embryophyta</taxon>
        <taxon>Tracheophyta</taxon>
        <taxon>Spermatophyta</taxon>
        <taxon>Magnoliopsida</taxon>
        <taxon>Liliopsida</taxon>
        <taxon>Poales</taxon>
        <taxon>Poaceae</taxon>
        <taxon>BOP clade</taxon>
        <taxon>Oryzoideae</taxon>
        <taxon>Oryzeae</taxon>
        <taxon>Zizaniinae</taxon>
        <taxon>Zizania</taxon>
    </lineage>
</organism>
<reference evidence="2" key="1">
    <citation type="journal article" date="2021" name="bioRxiv">
        <title>Whole Genome Assembly and Annotation of Northern Wild Rice, Zizania palustris L., Supports a Whole Genome Duplication in the Zizania Genus.</title>
        <authorList>
            <person name="Haas M."/>
            <person name="Kono T."/>
            <person name="Macchietto M."/>
            <person name="Millas R."/>
            <person name="McGilp L."/>
            <person name="Shao M."/>
            <person name="Duquette J."/>
            <person name="Hirsch C.N."/>
            <person name="Kimball J."/>
        </authorList>
    </citation>
    <scope>NUCLEOTIDE SEQUENCE</scope>
    <source>
        <tissue evidence="2">Fresh leaf tissue</tissue>
    </source>
</reference>
<evidence type="ECO:0000313" key="3">
    <source>
        <dbReference type="Proteomes" id="UP000729402"/>
    </source>
</evidence>
<feature type="signal peptide" evidence="1">
    <location>
        <begin position="1"/>
        <end position="27"/>
    </location>
</feature>